<feature type="compositionally biased region" description="Basic residues" evidence="3">
    <location>
        <begin position="164"/>
        <end position="175"/>
    </location>
</feature>
<dbReference type="PIRSF" id="PIRSF005900">
    <property type="entry name" value="Dps"/>
    <property type="match status" value="1"/>
</dbReference>
<keyword evidence="5" id="KW-0238">DNA-binding</keyword>
<dbReference type="PANTHER" id="PTHR42932:SF2">
    <property type="entry name" value="DNA PROTECTION DURING STARVATION PROTEIN 1"/>
    <property type="match status" value="1"/>
</dbReference>
<dbReference type="CDD" id="cd01043">
    <property type="entry name" value="DPS"/>
    <property type="match status" value="1"/>
</dbReference>
<protein>
    <submittedName>
        <fullName evidence="5">Starvation-inducible DNA-binding protein</fullName>
    </submittedName>
</protein>
<accession>A0A1H1ZB85</accession>
<dbReference type="InterPro" id="IPR023188">
    <property type="entry name" value="DPS_DNA-bd_CS"/>
</dbReference>
<evidence type="ECO:0000256" key="1">
    <source>
        <dbReference type="ARBA" id="ARBA00009497"/>
    </source>
</evidence>
<feature type="domain" description="Ferritin/DPS" evidence="4">
    <location>
        <begin position="9"/>
        <end position="144"/>
    </location>
</feature>
<dbReference type="PROSITE" id="PS00818">
    <property type="entry name" value="DPS_1"/>
    <property type="match status" value="1"/>
</dbReference>
<dbReference type="Proteomes" id="UP000181956">
    <property type="component" value="Chromosome I"/>
</dbReference>
<dbReference type="Pfam" id="PF00210">
    <property type="entry name" value="Ferritin"/>
    <property type="match status" value="1"/>
</dbReference>
<dbReference type="GO" id="GO:0016722">
    <property type="term" value="F:oxidoreductase activity, acting on metal ions"/>
    <property type="evidence" value="ECO:0007669"/>
    <property type="project" value="InterPro"/>
</dbReference>
<keyword evidence="6" id="KW-1185">Reference proteome</keyword>
<dbReference type="PANTHER" id="PTHR42932">
    <property type="entry name" value="GENERAL STRESS PROTEIN 20U"/>
    <property type="match status" value="1"/>
</dbReference>
<feature type="region of interest" description="Disordered" evidence="3">
    <location>
        <begin position="146"/>
        <end position="175"/>
    </location>
</feature>
<dbReference type="OrthoDB" id="9797687at2"/>
<reference evidence="6" key="1">
    <citation type="submission" date="2016-10" db="EMBL/GenBank/DDBJ databases">
        <authorList>
            <person name="Varghese N."/>
            <person name="Submissions S."/>
        </authorList>
    </citation>
    <scope>NUCLEOTIDE SEQUENCE [LARGE SCALE GENOMIC DNA]</scope>
    <source>
        <strain evidence="6">DSM 21772</strain>
    </source>
</reference>
<sequence length="175" mass="19366">MKASATLTQNLQSVLVDLIELHLQGKQAHWNIVGTNFRDLHRQLDEVVLSARDFSDEVAERMRALNAEPDGRSRTVAASTSLEEFPLGEVSTHDAIDLISARLEATSQTMRGVHDEIDEEEPTTADILHAIIEKLEQFAWMISAENRTPGSVKQQRPAEPGSAPRKKKSASASKK</sequence>
<organism evidence="5 6">
    <name type="scientific">Microterricola viridarii</name>
    <dbReference type="NCBI Taxonomy" id="412690"/>
    <lineage>
        <taxon>Bacteria</taxon>
        <taxon>Bacillati</taxon>
        <taxon>Actinomycetota</taxon>
        <taxon>Actinomycetes</taxon>
        <taxon>Micrococcales</taxon>
        <taxon>Microbacteriaceae</taxon>
        <taxon>Microterricola</taxon>
    </lineage>
</organism>
<comment type="similarity">
    <text evidence="1 2">Belongs to the Dps family.</text>
</comment>
<dbReference type="GO" id="GO:0008199">
    <property type="term" value="F:ferric iron binding"/>
    <property type="evidence" value="ECO:0007669"/>
    <property type="project" value="InterPro"/>
</dbReference>
<dbReference type="InterPro" id="IPR002177">
    <property type="entry name" value="DPS_DNA-bd"/>
</dbReference>
<gene>
    <name evidence="5" type="ORF">SAMN04489834_3389</name>
</gene>
<evidence type="ECO:0000256" key="2">
    <source>
        <dbReference type="RuleBase" id="RU003875"/>
    </source>
</evidence>
<evidence type="ECO:0000313" key="6">
    <source>
        <dbReference type="Proteomes" id="UP000181956"/>
    </source>
</evidence>
<dbReference type="STRING" id="412690.SAMN04489834_3389"/>
<evidence type="ECO:0000313" key="5">
    <source>
        <dbReference type="EMBL" id="SDT30893.1"/>
    </source>
</evidence>
<dbReference type="InterPro" id="IPR009078">
    <property type="entry name" value="Ferritin-like_SF"/>
</dbReference>
<dbReference type="RefSeq" id="WP_083365080.1">
    <property type="nucleotide sequence ID" value="NZ_LT629742.1"/>
</dbReference>
<name>A0A1H1ZB85_9MICO</name>
<dbReference type="EMBL" id="LT629742">
    <property type="protein sequence ID" value="SDT30893.1"/>
    <property type="molecule type" value="Genomic_DNA"/>
</dbReference>
<dbReference type="Gene3D" id="1.20.1260.10">
    <property type="match status" value="1"/>
</dbReference>
<dbReference type="PRINTS" id="PR01346">
    <property type="entry name" value="HELNAPAPROT"/>
</dbReference>
<dbReference type="InterPro" id="IPR012347">
    <property type="entry name" value="Ferritin-like"/>
</dbReference>
<dbReference type="InterPro" id="IPR008331">
    <property type="entry name" value="Ferritin_DPS_dom"/>
</dbReference>
<proteinExistence type="inferred from homology"/>
<evidence type="ECO:0000256" key="3">
    <source>
        <dbReference type="SAM" id="MobiDB-lite"/>
    </source>
</evidence>
<dbReference type="AlphaFoldDB" id="A0A1H1ZB85"/>
<dbReference type="SUPFAM" id="SSF47240">
    <property type="entry name" value="Ferritin-like"/>
    <property type="match status" value="1"/>
</dbReference>
<dbReference type="GO" id="GO:0003677">
    <property type="term" value="F:DNA binding"/>
    <property type="evidence" value="ECO:0007669"/>
    <property type="project" value="UniProtKB-KW"/>
</dbReference>
<evidence type="ECO:0000259" key="4">
    <source>
        <dbReference type="Pfam" id="PF00210"/>
    </source>
</evidence>